<protein>
    <submittedName>
        <fullName evidence="1">Uncharacterized protein</fullName>
    </submittedName>
</protein>
<dbReference type="RefSeq" id="WP_135764198.1">
    <property type="nucleotide sequence ID" value="NZ_RQHV01000043.1"/>
</dbReference>
<gene>
    <name evidence="1" type="ORF">EHS11_09795</name>
</gene>
<proteinExistence type="predicted"/>
<name>A0A4R9LP00_9LEPT</name>
<dbReference type="Gene3D" id="3.30.2310.40">
    <property type="match status" value="1"/>
</dbReference>
<organism evidence="1 2">
    <name type="scientific">Leptospira ilyithenensis</name>
    <dbReference type="NCBI Taxonomy" id="2484901"/>
    <lineage>
        <taxon>Bacteria</taxon>
        <taxon>Pseudomonadati</taxon>
        <taxon>Spirochaetota</taxon>
        <taxon>Spirochaetia</taxon>
        <taxon>Leptospirales</taxon>
        <taxon>Leptospiraceae</taxon>
        <taxon>Leptospira</taxon>
    </lineage>
</organism>
<keyword evidence="2" id="KW-1185">Reference proteome</keyword>
<sequence>MTKEPKYPKKDVLSALRKGKFKVQRKALGTAATFGLRTEKDVADFILRGGFENLVLLNTTELDKTDEYPKPVVDAYNFQTGSRKGYIAFYFSNDGQLVIKSLKPDKFEGDTMKNAFIKAGY</sequence>
<accession>A0A4R9LP00</accession>
<dbReference type="Proteomes" id="UP000298264">
    <property type="component" value="Unassembled WGS sequence"/>
</dbReference>
<evidence type="ECO:0000313" key="1">
    <source>
        <dbReference type="EMBL" id="TGN10568.1"/>
    </source>
</evidence>
<dbReference type="AlphaFoldDB" id="A0A4R9LP00"/>
<comment type="caution">
    <text evidence="1">The sequence shown here is derived from an EMBL/GenBank/DDBJ whole genome shotgun (WGS) entry which is preliminary data.</text>
</comment>
<dbReference type="InterPro" id="IPR038493">
    <property type="entry name" value="MqsR_sf"/>
</dbReference>
<reference evidence="1" key="1">
    <citation type="journal article" date="2019" name="PLoS Negl. Trop. Dis.">
        <title>Revisiting the worldwide diversity of Leptospira species in the environment.</title>
        <authorList>
            <person name="Vincent A.T."/>
            <person name="Schiettekatte O."/>
            <person name="Bourhy P."/>
            <person name="Veyrier F.J."/>
            <person name="Picardeau M."/>
        </authorList>
    </citation>
    <scope>NUCLEOTIDE SEQUENCE [LARGE SCALE GENOMIC DNA]</scope>
    <source>
        <strain evidence="1">201400974</strain>
    </source>
</reference>
<evidence type="ECO:0000313" key="2">
    <source>
        <dbReference type="Proteomes" id="UP000298264"/>
    </source>
</evidence>
<dbReference type="OrthoDB" id="9846001at2"/>
<dbReference type="EMBL" id="RQHV01000043">
    <property type="protein sequence ID" value="TGN10568.1"/>
    <property type="molecule type" value="Genomic_DNA"/>
</dbReference>